<evidence type="ECO:0000259" key="4">
    <source>
        <dbReference type="PROSITE" id="PS50043"/>
    </source>
</evidence>
<dbReference type="Pfam" id="PF00072">
    <property type="entry name" value="Response_reg"/>
    <property type="match status" value="1"/>
</dbReference>
<dbReference type="EMBL" id="CP071795">
    <property type="protein sequence ID" value="QTD36697.1"/>
    <property type="molecule type" value="Genomic_DNA"/>
</dbReference>
<dbReference type="InterPro" id="IPR039420">
    <property type="entry name" value="WalR-like"/>
</dbReference>
<dbReference type="PRINTS" id="PR00038">
    <property type="entry name" value="HTHLUXR"/>
</dbReference>
<dbReference type="SMART" id="SM00421">
    <property type="entry name" value="HTH_LUXR"/>
    <property type="match status" value="1"/>
</dbReference>
<sequence>MTLKICIAEDNYFLVKTIKEKLSYFNDVTVKFHANNGAELIGKLEENHNIDVILMDIQMPEMDGIKATELVKNKYPHIKIIMLTVLDDDDCIFNAIKSGANGYLLKEIDAENLYKSILQVTKGGAPMTPSIALKTLNLLRNPKILEQKNEELEEIKLSKRETEILIQLSKGLNYNEISDNLIISPSTVRKHIENIYKKLQVHSKMEAVMKAQKRNLI</sequence>
<dbReference type="CDD" id="cd17535">
    <property type="entry name" value="REC_NarL-like"/>
    <property type="match status" value="1"/>
</dbReference>
<dbReference type="PROSITE" id="PS50110">
    <property type="entry name" value="RESPONSE_REGULATORY"/>
    <property type="match status" value="1"/>
</dbReference>
<accession>A0ABX7SR36</accession>
<feature type="modified residue" description="4-aspartylphosphate" evidence="3">
    <location>
        <position position="56"/>
    </location>
</feature>
<dbReference type="SUPFAM" id="SSF46894">
    <property type="entry name" value="C-terminal effector domain of the bipartite response regulators"/>
    <property type="match status" value="1"/>
</dbReference>
<dbReference type="InterPro" id="IPR016032">
    <property type="entry name" value="Sig_transdc_resp-reg_C-effctor"/>
</dbReference>
<evidence type="ECO:0000256" key="1">
    <source>
        <dbReference type="ARBA" id="ARBA00022553"/>
    </source>
</evidence>
<dbReference type="Proteomes" id="UP000663935">
    <property type="component" value="Chromosome"/>
</dbReference>
<keyword evidence="7" id="KW-1185">Reference proteome</keyword>
<feature type="domain" description="Response regulatory" evidence="5">
    <location>
        <begin position="4"/>
        <end position="121"/>
    </location>
</feature>
<evidence type="ECO:0000256" key="2">
    <source>
        <dbReference type="ARBA" id="ARBA00023125"/>
    </source>
</evidence>
<dbReference type="CDD" id="cd06170">
    <property type="entry name" value="LuxR_C_like"/>
    <property type="match status" value="1"/>
</dbReference>
<dbReference type="PROSITE" id="PS00622">
    <property type="entry name" value="HTH_LUXR_1"/>
    <property type="match status" value="1"/>
</dbReference>
<evidence type="ECO:0000313" key="6">
    <source>
        <dbReference type="EMBL" id="QTD36697.1"/>
    </source>
</evidence>
<evidence type="ECO:0000256" key="3">
    <source>
        <dbReference type="PROSITE-ProRule" id="PRU00169"/>
    </source>
</evidence>
<dbReference type="PANTHER" id="PTHR43214">
    <property type="entry name" value="TWO-COMPONENT RESPONSE REGULATOR"/>
    <property type="match status" value="1"/>
</dbReference>
<evidence type="ECO:0000313" key="7">
    <source>
        <dbReference type="Proteomes" id="UP000663935"/>
    </source>
</evidence>
<gene>
    <name evidence="6" type="ORF">JL193_11160</name>
</gene>
<name>A0ABX7SR36_9FLAO</name>
<organism evidence="6 7">
    <name type="scientific">Polaribacter batillariae</name>
    <dbReference type="NCBI Taxonomy" id="2808900"/>
    <lineage>
        <taxon>Bacteria</taxon>
        <taxon>Pseudomonadati</taxon>
        <taxon>Bacteroidota</taxon>
        <taxon>Flavobacteriia</taxon>
        <taxon>Flavobacteriales</taxon>
        <taxon>Flavobacteriaceae</taxon>
    </lineage>
</organism>
<dbReference type="InterPro" id="IPR000792">
    <property type="entry name" value="Tscrpt_reg_LuxR_C"/>
</dbReference>
<dbReference type="RefSeq" id="WP_207970880.1">
    <property type="nucleotide sequence ID" value="NZ_CP071795.1"/>
</dbReference>
<reference evidence="6 7" key="1">
    <citation type="submission" date="2021-03" db="EMBL/GenBank/DDBJ databases">
        <title>Complete genome of Polaribacter_sp.G4M1.</title>
        <authorList>
            <person name="Jeong S.W."/>
            <person name="Bae J.W."/>
        </authorList>
    </citation>
    <scope>NUCLEOTIDE SEQUENCE [LARGE SCALE GENOMIC DNA]</scope>
    <source>
        <strain evidence="6 7">G4M1</strain>
    </source>
</reference>
<dbReference type="Gene3D" id="3.40.50.2300">
    <property type="match status" value="1"/>
</dbReference>
<protein>
    <submittedName>
        <fullName evidence="6">Response regulator transcription factor</fullName>
    </submittedName>
</protein>
<dbReference type="PROSITE" id="PS50043">
    <property type="entry name" value="HTH_LUXR_2"/>
    <property type="match status" value="1"/>
</dbReference>
<dbReference type="SUPFAM" id="SSF52172">
    <property type="entry name" value="CheY-like"/>
    <property type="match status" value="1"/>
</dbReference>
<feature type="domain" description="HTH luxR-type" evidence="4">
    <location>
        <begin position="150"/>
        <end position="215"/>
    </location>
</feature>
<keyword evidence="2" id="KW-0238">DNA-binding</keyword>
<dbReference type="Pfam" id="PF00196">
    <property type="entry name" value="GerE"/>
    <property type="match status" value="1"/>
</dbReference>
<dbReference type="SMART" id="SM00448">
    <property type="entry name" value="REC"/>
    <property type="match status" value="1"/>
</dbReference>
<dbReference type="PANTHER" id="PTHR43214:SF43">
    <property type="entry name" value="TWO-COMPONENT RESPONSE REGULATOR"/>
    <property type="match status" value="1"/>
</dbReference>
<dbReference type="InterPro" id="IPR011006">
    <property type="entry name" value="CheY-like_superfamily"/>
</dbReference>
<evidence type="ECO:0000259" key="5">
    <source>
        <dbReference type="PROSITE" id="PS50110"/>
    </source>
</evidence>
<dbReference type="InterPro" id="IPR001789">
    <property type="entry name" value="Sig_transdc_resp-reg_receiver"/>
</dbReference>
<dbReference type="InterPro" id="IPR058245">
    <property type="entry name" value="NreC/VraR/RcsB-like_REC"/>
</dbReference>
<proteinExistence type="predicted"/>
<keyword evidence="1 3" id="KW-0597">Phosphoprotein</keyword>